<evidence type="ECO:0000256" key="2">
    <source>
        <dbReference type="PIRSR" id="PIRSR610972-1"/>
    </source>
</evidence>
<dbReference type="PANTHER" id="PTHR43481">
    <property type="entry name" value="FRUCTOSE-1-PHOSPHATE PHOSPHATASE"/>
    <property type="match status" value="1"/>
</dbReference>
<sequence length="226" mass="24565">MPISAFLFDLDGVIVDTAVFHYQAWRRMANELGFDISHEFNETLKGVSRMDSLDLILAHGGVTLTDERKLELATQKNDWYLELVSRMTPNDILPGVAGFFHQLKHAQPPLKTALGSVSKNARLILERIHMVDQFDAIIDGTKITRGKPDPEVFLNGAAELGVAPADCVVFEDAVAGVEAAKRAGMFAVGIGSPDVLTEADLVVPSLEHLTVTELLAAVERAQGLGY</sequence>
<dbReference type="SFLD" id="SFLDG01135">
    <property type="entry name" value="C1.5.6:_HAD__Beta-PGM__Phospha"/>
    <property type="match status" value="1"/>
</dbReference>
<keyword evidence="4" id="KW-0479">Metal-binding</keyword>
<dbReference type="SFLD" id="SFLDS00003">
    <property type="entry name" value="Haloacid_Dehalogenase"/>
    <property type="match status" value="1"/>
</dbReference>
<dbReference type="InterPro" id="IPR023198">
    <property type="entry name" value="PGP-like_dom2"/>
</dbReference>
<name>A0A7J5U5G6_9BACT</name>
<dbReference type="InterPro" id="IPR051806">
    <property type="entry name" value="HAD-like_SPP"/>
</dbReference>
<feature type="binding site" evidence="4">
    <location>
        <position position="9"/>
    </location>
    <ligand>
        <name>Mg(2+)</name>
        <dbReference type="ChEBI" id="CHEBI:18420"/>
    </ligand>
</feature>
<dbReference type="SUPFAM" id="SSF56784">
    <property type="entry name" value="HAD-like"/>
    <property type="match status" value="1"/>
</dbReference>
<reference evidence="6 7" key="1">
    <citation type="submission" date="2019-10" db="EMBL/GenBank/DDBJ databases">
        <title>Rudanella paleaurantiibacter sp. nov., isolated from sludge.</title>
        <authorList>
            <person name="Xu S.Q."/>
        </authorList>
    </citation>
    <scope>NUCLEOTIDE SEQUENCE [LARGE SCALE GENOMIC DNA]</scope>
    <source>
        <strain evidence="6 7">HX-22-17</strain>
    </source>
</reference>
<feature type="site" description="Important for catalytic activity and assists the phosphoryl transfer reaction to Asp8 by balancing charge and orienting the reacting groups" evidence="5">
    <location>
        <position position="147"/>
    </location>
</feature>
<comment type="caution">
    <text evidence="6">The sequence shown here is derived from an EMBL/GenBank/DDBJ whole genome shotgun (WGS) entry which is preliminary data.</text>
</comment>
<dbReference type="EMBL" id="WELI01000001">
    <property type="protein sequence ID" value="KAB7733089.1"/>
    <property type="molecule type" value="Genomic_DNA"/>
</dbReference>
<protein>
    <submittedName>
        <fullName evidence="6">Beta-phosphoglucomutase</fullName>
        <ecNumber evidence="6">5.4.2.6</ecNumber>
    </submittedName>
</protein>
<feature type="site" description="Important for catalytic activity and assists the phosphoryl transfer reaction to Asp8 by balancing charge and orienting the reacting groups" evidence="5">
    <location>
        <position position="116"/>
    </location>
</feature>
<dbReference type="InterPro" id="IPR010972">
    <property type="entry name" value="Beta-PGM"/>
</dbReference>
<dbReference type="EC" id="5.4.2.6" evidence="6"/>
<evidence type="ECO:0000313" key="6">
    <source>
        <dbReference type="EMBL" id="KAB7733089.1"/>
    </source>
</evidence>
<dbReference type="RefSeq" id="WP_152122929.1">
    <property type="nucleotide sequence ID" value="NZ_WELI01000001.1"/>
</dbReference>
<dbReference type="InterPro" id="IPR036412">
    <property type="entry name" value="HAD-like_sf"/>
</dbReference>
<dbReference type="Proteomes" id="UP000488299">
    <property type="component" value="Unassembled WGS sequence"/>
</dbReference>
<dbReference type="InterPro" id="IPR006439">
    <property type="entry name" value="HAD-SF_hydro_IA"/>
</dbReference>
<feature type="binding site" evidence="4">
    <location>
        <position position="171"/>
    </location>
    <ligand>
        <name>Mg(2+)</name>
        <dbReference type="ChEBI" id="CHEBI:18420"/>
    </ligand>
</feature>
<evidence type="ECO:0000256" key="5">
    <source>
        <dbReference type="PIRSR" id="PIRSR610972-4"/>
    </source>
</evidence>
<dbReference type="GO" id="GO:0050308">
    <property type="term" value="F:sugar-phosphatase activity"/>
    <property type="evidence" value="ECO:0007669"/>
    <property type="project" value="TreeGrafter"/>
</dbReference>
<feature type="binding site" evidence="4">
    <location>
        <position position="11"/>
    </location>
    <ligand>
        <name>Mg(2+)</name>
        <dbReference type="ChEBI" id="CHEBI:18420"/>
    </ligand>
</feature>
<dbReference type="NCBIfam" id="TIGR01990">
    <property type="entry name" value="bPGM"/>
    <property type="match status" value="1"/>
</dbReference>
<evidence type="ECO:0000256" key="4">
    <source>
        <dbReference type="PIRSR" id="PIRSR610972-3"/>
    </source>
</evidence>
<keyword evidence="6" id="KW-0413">Isomerase</keyword>
<dbReference type="GO" id="GO:0005975">
    <property type="term" value="P:carbohydrate metabolic process"/>
    <property type="evidence" value="ECO:0007669"/>
    <property type="project" value="InterPro"/>
</dbReference>
<dbReference type="Gene3D" id="3.40.50.1000">
    <property type="entry name" value="HAD superfamily/HAD-like"/>
    <property type="match status" value="1"/>
</dbReference>
<dbReference type="Pfam" id="PF00702">
    <property type="entry name" value="Hydrolase"/>
    <property type="match status" value="1"/>
</dbReference>
<dbReference type="InterPro" id="IPR023214">
    <property type="entry name" value="HAD_sf"/>
</dbReference>
<evidence type="ECO:0000256" key="3">
    <source>
        <dbReference type="PIRSR" id="PIRSR610972-2"/>
    </source>
</evidence>
<dbReference type="PANTHER" id="PTHR43481:SF4">
    <property type="entry name" value="GLYCEROL-1-PHOSPHATE PHOSPHOHYDROLASE 1-RELATED"/>
    <property type="match status" value="1"/>
</dbReference>
<dbReference type="NCBIfam" id="TIGR02009">
    <property type="entry name" value="PGMB-YQAB-SF"/>
    <property type="match status" value="1"/>
</dbReference>
<feature type="binding site" evidence="3">
    <location>
        <position position="76"/>
    </location>
    <ligand>
        <name>substrate</name>
    </ligand>
</feature>
<organism evidence="6 7">
    <name type="scientific">Rudanella paleaurantiibacter</name>
    <dbReference type="NCBI Taxonomy" id="2614655"/>
    <lineage>
        <taxon>Bacteria</taxon>
        <taxon>Pseudomonadati</taxon>
        <taxon>Bacteroidota</taxon>
        <taxon>Cytophagia</taxon>
        <taxon>Cytophagales</taxon>
        <taxon>Cytophagaceae</taxon>
        <taxon>Rudanella</taxon>
    </lineage>
</organism>
<feature type="binding site" evidence="3">
    <location>
        <position position="147"/>
    </location>
    <ligand>
        <name>substrate</name>
    </ligand>
</feature>
<dbReference type="NCBIfam" id="TIGR01509">
    <property type="entry name" value="HAD-SF-IA-v3"/>
    <property type="match status" value="1"/>
</dbReference>
<feature type="binding site" evidence="4">
    <location>
        <position position="172"/>
    </location>
    <ligand>
        <name>Mg(2+)</name>
        <dbReference type="ChEBI" id="CHEBI:18420"/>
    </ligand>
</feature>
<dbReference type="CDD" id="cd02598">
    <property type="entry name" value="HAD_BPGM"/>
    <property type="match status" value="1"/>
</dbReference>
<feature type="binding site" evidence="3">
    <location>
        <begin position="9"/>
        <end position="11"/>
    </location>
    <ligand>
        <name>substrate</name>
    </ligand>
</feature>
<dbReference type="InterPro" id="IPR010976">
    <property type="entry name" value="B-phosphoglucomutase_hydrolase"/>
</dbReference>
<evidence type="ECO:0000313" key="7">
    <source>
        <dbReference type="Proteomes" id="UP000488299"/>
    </source>
</evidence>
<feature type="active site" description="Nucleophile" evidence="2">
    <location>
        <position position="9"/>
    </location>
</feature>
<dbReference type="AlphaFoldDB" id="A0A7J5U5G6"/>
<feature type="binding site" evidence="3">
    <location>
        <position position="25"/>
    </location>
    <ligand>
        <name>substrate</name>
    </ligand>
</feature>
<dbReference type="Gene3D" id="1.10.150.240">
    <property type="entry name" value="Putative phosphatase, domain 2"/>
    <property type="match status" value="1"/>
</dbReference>
<feature type="binding site" evidence="3">
    <location>
        <position position="52"/>
    </location>
    <ligand>
        <name>substrate</name>
    </ligand>
</feature>
<feature type="active site" description="Proton donor/acceptor" evidence="2">
    <location>
        <position position="11"/>
    </location>
</feature>
<evidence type="ECO:0000256" key="1">
    <source>
        <dbReference type="ARBA" id="ARBA00006171"/>
    </source>
</evidence>
<proteinExistence type="inferred from homology"/>
<feature type="binding site" evidence="3">
    <location>
        <begin position="116"/>
        <end position="120"/>
    </location>
    <ligand>
        <name>substrate</name>
    </ligand>
</feature>
<comment type="similarity">
    <text evidence="1">Belongs to the HAD-like hydrolase superfamily. CbbY/CbbZ/Gph/YieH family.</text>
</comment>
<dbReference type="GO" id="GO:0000287">
    <property type="term" value="F:magnesium ion binding"/>
    <property type="evidence" value="ECO:0007669"/>
    <property type="project" value="InterPro"/>
</dbReference>
<feature type="binding site" evidence="3">
    <location>
        <begin position="44"/>
        <end position="49"/>
    </location>
    <ligand>
        <name>substrate</name>
    </ligand>
</feature>
<keyword evidence="7" id="KW-1185">Reference proteome</keyword>
<dbReference type="SFLD" id="SFLDG01129">
    <property type="entry name" value="C1.5:_HAD__Beta-PGM__Phosphata"/>
    <property type="match status" value="1"/>
</dbReference>
<dbReference type="GO" id="GO:0008801">
    <property type="term" value="F:beta-phosphoglucomutase activity"/>
    <property type="evidence" value="ECO:0007669"/>
    <property type="project" value="UniProtKB-EC"/>
</dbReference>
<comment type="cofactor">
    <cofactor evidence="4">
        <name>Mg(2+)</name>
        <dbReference type="ChEBI" id="CHEBI:18420"/>
    </cofactor>
    <text evidence="4">Binds 2 magnesium ions per subunit.</text>
</comment>
<gene>
    <name evidence="6" type="primary">pgmB</name>
    <name evidence="6" type="ORF">F5984_03890</name>
</gene>
<keyword evidence="4" id="KW-0460">Magnesium</keyword>
<accession>A0A7J5U5G6</accession>